<reference evidence="3 4" key="1">
    <citation type="submission" date="2019-08" db="EMBL/GenBank/DDBJ databases">
        <title>Parahaliea maris sp. nov., isolated from the surface seawater.</title>
        <authorList>
            <person name="Liu Y."/>
        </authorList>
    </citation>
    <scope>NUCLEOTIDE SEQUENCE [LARGE SCALE GENOMIC DNA]</scope>
    <source>
        <strain evidence="3 4">HSLHS9</strain>
    </source>
</reference>
<evidence type="ECO:0000313" key="4">
    <source>
        <dbReference type="Proteomes" id="UP000321039"/>
    </source>
</evidence>
<dbReference type="AlphaFoldDB" id="A0A5C9A7Z4"/>
<dbReference type="PRINTS" id="PR00080">
    <property type="entry name" value="SDRFAMILY"/>
</dbReference>
<proteinExistence type="inferred from homology"/>
<dbReference type="GO" id="GO:0016491">
    <property type="term" value="F:oxidoreductase activity"/>
    <property type="evidence" value="ECO:0007669"/>
    <property type="project" value="UniProtKB-KW"/>
</dbReference>
<evidence type="ECO:0000313" key="3">
    <source>
        <dbReference type="EMBL" id="TXS96796.1"/>
    </source>
</evidence>
<keyword evidence="4" id="KW-1185">Reference proteome</keyword>
<dbReference type="InterPro" id="IPR036291">
    <property type="entry name" value="NAD(P)-bd_dom_sf"/>
</dbReference>
<keyword evidence="2" id="KW-0560">Oxidoreductase</keyword>
<accession>A0A5C9A7Z4</accession>
<dbReference type="InterPro" id="IPR002347">
    <property type="entry name" value="SDR_fam"/>
</dbReference>
<gene>
    <name evidence="3" type="ORF">FV139_03005</name>
</gene>
<dbReference type="EMBL" id="VRZA01000001">
    <property type="protein sequence ID" value="TXS96796.1"/>
    <property type="molecule type" value="Genomic_DNA"/>
</dbReference>
<dbReference type="PROSITE" id="PS00061">
    <property type="entry name" value="ADH_SHORT"/>
    <property type="match status" value="1"/>
</dbReference>
<dbReference type="SUPFAM" id="SSF51735">
    <property type="entry name" value="NAD(P)-binding Rossmann-fold domains"/>
    <property type="match status" value="1"/>
</dbReference>
<dbReference type="FunFam" id="3.40.50.720:FF:000084">
    <property type="entry name" value="Short-chain dehydrogenase reductase"/>
    <property type="match status" value="1"/>
</dbReference>
<organism evidence="3 4">
    <name type="scientific">Parahaliea maris</name>
    <dbReference type="NCBI Taxonomy" id="2716870"/>
    <lineage>
        <taxon>Bacteria</taxon>
        <taxon>Pseudomonadati</taxon>
        <taxon>Pseudomonadota</taxon>
        <taxon>Gammaproteobacteria</taxon>
        <taxon>Cellvibrionales</taxon>
        <taxon>Halieaceae</taxon>
        <taxon>Parahaliea</taxon>
    </lineage>
</organism>
<dbReference type="Gene3D" id="3.40.50.720">
    <property type="entry name" value="NAD(P)-binding Rossmann-like Domain"/>
    <property type="match status" value="1"/>
</dbReference>
<dbReference type="PANTHER" id="PTHR24321:SF8">
    <property type="entry name" value="ESTRADIOL 17-BETA-DEHYDROGENASE 8-RELATED"/>
    <property type="match status" value="1"/>
</dbReference>
<dbReference type="Proteomes" id="UP000321039">
    <property type="component" value="Unassembled WGS sequence"/>
</dbReference>
<name>A0A5C9A7Z4_9GAMM</name>
<comment type="similarity">
    <text evidence="1">Belongs to the short-chain dehydrogenases/reductases (SDR) family.</text>
</comment>
<comment type="caution">
    <text evidence="3">The sequence shown here is derived from an EMBL/GenBank/DDBJ whole genome shotgun (WGS) entry which is preliminary data.</text>
</comment>
<evidence type="ECO:0000256" key="1">
    <source>
        <dbReference type="ARBA" id="ARBA00006484"/>
    </source>
</evidence>
<dbReference type="NCBIfam" id="NF005559">
    <property type="entry name" value="PRK07231.1"/>
    <property type="match status" value="1"/>
</dbReference>
<protein>
    <submittedName>
        <fullName evidence="3">SDR family oxidoreductase</fullName>
    </submittedName>
</protein>
<dbReference type="Pfam" id="PF13561">
    <property type="entry name" value="adh_short_C2"/>
    <property type="match status" value="1"/>
</dbReference>
<evidence type="ECO:0000256" key="2">
    <source>
        <dbReference type="ARBA" id="ARBA00023002"/>
    </source>
</evidence>
<dbReference type="PRINTS" id="PR00081">
    <property type="entry name" value="GDHRDH"/>
</dbReference>
<dbReference type="PANTHER" id="PTHR24321">
    <property type="entry name" value="DEHYDROGENASES, SHORT CHAIN"/>
    <property type="match status" value="1"/>
</dbReference>
<sequence>MEADTMRFKNKVAIVTGGAGSIGLATVRHLAKEGACVLLVDRGDSGEQSARELRKQGLEVIFQSGDVAIESDVLRMVQEAENRWGTLNIMIANAGVPGLGKAEDCDLENWQKVMDVNVAGVFLCAKHAIPAMKRCGGGSIVATASVMGLVSTTGATSYCASKGAVVNLTRSIALDYAEYNIRVNSVCPGHLETRLSGDSKIVAHTELVTKYPMNRLGTAEEVANAIAFLASDEASFITGTALAVDGGYSAA</sequence>
<dbReference type="InterPro" id="IPR020904">
    <property type="entry name" value="Sc_DH/Rdtase_CS"/>
</dbReference>
<dbReference type="CDD" id="cd05233">
    <property type="entry name" value="SDR_c"/>
    <property type="match status" value="1"/>
</dbReference>